<keyword evidence="3" id="KW-1185">Reference proteome</keyword>
<dbReference type="InterPro" id="IPR038656">
    <property type="entry name" value="Peptidase_G1_sf"/>
</dbReference>
<keyword evidence="2" id="KW-0430">Lectin</keyword>
<dbReference type="SUPFAM" id="SSF49899">
    <property type="entry name" value="Concanavalin A-like lectins/glucanases"/>
    <property type="match status" value="1"/>
</dbReference>
<reference evidence="2 3" key="1">
    <citation type="submission" date="2016-04" db="EMBL/GenBank/DDBJ databases">
        <title>A degradative enzymes factory behind the ericoid mycorrhizal symbiosis.</title>
        <authorList>
            <consortium name="DOE Joint Genome Institute"/>
            <person name="Martino E."/>
            <person name="Morin E."/>
            <person name="Grelet G."/>
            <person name="Kuo A."/>
            <person name="Kohler A."/>
            <person name="Daghino S."/>
            <person name="Barry K."/>
            <person name="Choi C."/>
            <person name="Cichocki N."/>
            <person name="Clum A."/>
            <person name="Copeland A."/>
            <person name="Hainaut M."/>
            <person name="Haridas S."/>
            <person name="Labutti K."/>
            <person name="Lindquist E."/>
            <person name="Lipzen A."/>
            <person name="Khouja H.-R."/>
            <person name="Murat C."/>
            <person name="Ohm R."/>
            <person name="Olson A."/>
            <person name="Spatafora J."/>
            <person name="Veneault-Fourrey C."/>
            <person name="Henrissat B."/>
            <person name="Grigoriev I."/>
            <person name="Martin F."/>
            <person name="Perotto S."/>
        </authorList>
    </citation>
    <scope>NUCLEOTIDE SEQUENCE [LARGE SCALE GENOMIC DNA]</scope>
    <source>
        <strain evidence="2 3">F</strain>
    </source>
</reference>
<organism evidence="2 3">
    <name type="scientific">Hyaloscypha variabilis (strain UAMH 11265 / GT02V1 / F)</name>
    <name type="common">Meliniomyces variabilis</name>
    <dbReference type="NCBI Taxonomy" id="1149755"/>
    <lineage>
        <taxon>Eukaryota</taxon>
        <taxon>Fungi</taxon>
        <taxon>Dikarya</taxon>
        <taxon>Ascomycota</taxon>
        <taxon>Pezizomycotina</taxon>
        <taxon>Leotiomycetes</taxon>
        <taxon>Helotiales</taxon>
        <taxon>Hyaloscyphaceae</taxon>
        <taxon>Hyaloscypha</taxon>
        <taxon>Hyaloscypha variabilis</taxon>
    </lineage>
</organism>
<feature type="non-terminal residue" evidence="2">
    <location>
        <position position="251"/>
    </location>
</feature>
<feature type="non-terminal residue" evidence="2">
    <location>
        <position position="1"/>
    </location>
</feature>
<dbReference type="InterPro" id="IPR000250">
    <property type="entry name" value="Peptidase_G1"/>
</dbReference>
<dbReference type="OrthoDB" id="2862635at2759"/>
<dbReference type="PANTHER" id="PTHR37536:SF1">
    <property type="entry name" value="ASPERGILLOPEPSIN, PUTAITVE (AFU_ORTHOLOGUE AFUA_7G01200)"/>
    <property type="match status" value="1"/>
</dbReference>
<protein>
    <submittedName>
        <fullName evidence="2">Concanavalin A-like lectin/glucanase</fullName>
    </submittedName>
</protein>
<dbReference type="Proteomes" id="UP000235786">
    <property type="component" value="Unassembled WGS sequence"/>
</dbReference>
<dbReference type="Pfam" id="PF01828">
    <property type="entry name" value="Peptidase_A4"/>
    <property type="match status" value="1"/>
</dbReference>
<dbReference type="GO" id="GO:0070007">
    <property type="term" value="F:glutamic-type endopeptidase activity"/>
    <property type="evidence" value="ECO:0007669"/>
    <property type="project" value="InterPro"/>
</dbReference>
<sequence length="251" mass="26973">RNERRAAQEITEVNAIKRATPSNTQTHWAGAVITASPPGTTFQAVGATFIVPKPSPPTSGAGTWGGSAWVGIDGYYSEPNALLQAGVSWQVTVSSTGAETYQYLAWYEWFPDGEFTLPITVSAGDTINVWCQTITNLTAYCTVFDVTTGVEITQPIQPESLIPGPEPPVLGLSVEWIVEDFNDDTGGMIPFANFNSVTFTNTEAIASNNVTGAWDPVYPNAGNVVVQVINQNNQDLTSTTFPGTNEIEVKY</sequence>
<evidence type="ECO:0000313" key="2">
    <source>
        <dbReference type="EMBL" id="PMD41139.1"/>
    </source>
</evidence>
<evidence type="ECO:0000256" key="1">
    <source>
        <dbReference type="PIRSR" id="PIRSR600250-50"/>
    </source>
</evidence>
<dbReference type="PANTHER" id="PTHR37536">
    <property type="entry name" value="PUTATIVE (AFU_ORTHOLOGUE AFUA_3G02970)-RELATED"/>
    <property type="match status" value="1"/>
</dbReference>
<name>A0A2J6RRJ1_HYAVF</name>
<feature type="active site" description="Proton acceptor" evidence="1">
    <location>
        <position position="179"/>
    </location>
</feature>
<dbReference type="GO" id="GO:0006508">
    <property type="term" value="P:proteolysis"/>
    <property type="evidence" value="ECO:0007669"/>
    <property type="project" value="InterPro"/>
</dbReference>
<evidence type="ECO:0000313" key="3">
    <source>
        <dbReference type="Proteomes" id="UP000235786"/>
    </source>
</evidence>
<accession>A0A2J6RRJ1</accession>
<dbReference type="AlphaFoldDB" id="A0A2J6RRJ1"/>
<dbReference type="InterPro" id="IPR013320">
    <property type="entry name" value="ConA-like_dom_sf"/>
</dbReference>
<dbReference type="EMBL" id="KZ613944">
    <property type="protein sequence ID" value="PMD41139.1"/>
    <property type="molecule type" value="Genomic_DNA"/>
</dbReference>
<dbReference type="Gene3D" id="2.60.120.700">
    <property type="entry name" value="Peptidase G1"/>
    <property type="match status" value="1"/>
</dbReference>
<dbReference type="CDD" id="cd13426">
    <property type="entry name" value="Peptidase_G1"/>
    <property type="match status" value="1"/>
</dbReference>
<dbReference type="GO" id="GO:0030246">
    <property type="term" value="F:carbohydrate binding"/>
    <property type="evidence" value="ECO:0007669"/>
    <property type="project" value="UniProtKB-KW"/>
</dbReference>
<dbReference type="STRING" id="1149755.A0A2J6RRJ1"/>
<proteinExistence type="predicted"/>
<gene>
    <name evidence="2" type="ORF">L207DRAFT_379868</name>
</gene>